<proteinExistence type="predicted"/>
<name>I4AMW1_BERLS</name>
<keyword evidence="2" id="KW-1185">Reference proteome</keyword>
<reference evidence="2" key="1">
    <citation type="submission" date="2012-06" db="EMBL/GenBank/DDBJ databases">
        <title>The complete genome of Flexibacter litoralis DSM 6794.</title>
        <authorList>
            <person name="Lucas S."/>
            <person name="Copeland A."/>
            <person name="Lapidus A."/>
            <person name="Glavina del Rio T."/>
            <person name="Dalin E."/>
            <person name="Tice H."/>
            <person name="Bruce D."/>
            <person name="Goodwin L."/>
            <person name="Pitluck S."/>
            <person name="Peters L."/>
            <person name="Ovchinnikova G."/>
            <person name="Lu M."/>
            <person name="Kyrpides N."/>
            <person name="Mavromatis K."/>
            <person name="Ivanova N."/>
            <person name="Brettin T."/>
            <person name="Detter J.C."/>
            <person name="Han C."/>
            <person name="Larimer F."/>
            <person name="Land M."/>
            <person name="Hauser L."/>
            <person name="Markowitz V."/>
            <person name="Cheng J.-F."/>
            <person name="Hugenholtz P."/>
            <person name="Woyke T."/>
            <person name="Wu D."/>
            <person name="Spring S."/>
            <person name="Lang E."/>
            <person name="Kopitz M."/>
            <person name="Brambilla E."/>
            <person name="Klenk H.-P."/>
            <person name="Eisen J.A."/>
        </authorList>
    </citation>
    <scope>NUCLEOTIDE SEQUENCE [LARGE SCALE GENOMIC DNA]</scope>
    <source>
        <strain evidence="2">ATCC 23117 / DSM 6794 / NBRC 15988 / NCIMB 1366 / Sio-4</strain>
    </source>
</reference>
<dbReference type="KEGG" id="fli:Fleli_2949"/>
<dbReference type="HOGENOM" id="CLU_1784000_0_0_10"/>
<sequence>MKLKRIVLFIAIISFLESCGSYKNISETGLISITEIPQKEYTFVKKFNILHRKQWIYPEGFNYNCVFSKGTEYKFRLEKGKTNIKLYKGNRRKAMINVNLDSSNNQIVLKCMQTGVYKLKGMSFVENETAVIGLYFNRSDNTDFK</sequence>
<dbReference type="Proteomes" id="UP000006054">
    <property type="component" value="Chromosome"/>
</dbReference>
<dbReference type="AlphaFoldDB" id="I4AMW1"/>
<dbReference type="EMBL" id="CP003345">
    <property type="protein sequence ID" value="AFM05296.1"/>
    <property type="molecule type" value="Genomic_DNA"/>
</dbReference>
<evidence type="ECO:0000313" key="2">
    <source>
        <dbReference type="Proteomes" id="UP000006054"/>
    </source>
</evidence>
<accession>I4AMW1</accession>
<evidence type="ECO:0000313" key="1">
    <source>
        <dbReference type="EMBL" id="AFM05296.1"/>
    </source>
</evidence>
<organism evidence="1 2">
    <name type="scientific">Bernardetia litoralis (strain ATCC 23117 / DSM 6794 / NBRC 15988 / NCIMB 1366 / Fx l1 / Sio-4)</name>
    <name type="common">Flexibacter litoralis</name>
    <dbReference type="NCBI Taxonomy" id="880071"/>
    <lineage>
        <taxon>Bacteria</taxon>
        <taxon>Pseudomonadati</taxon>
        <taxon>Bacteroidota</taxon>
        <taxon>Cytophagia</taxon>
        <taxon>Cytophagales</taxon>
        <taxon>Bernardetiaceae</taxon>
        <taxon>Bernardetia</taxon>
    </lineage>
</organism>
<dbReference type="RefSeq" id="WP_014798730.1">
    <property type="nucleotide sequence ID" value="NC_018018.1"/>
</dbReference>
<dbReference type="STRING" id="880071.Fleli_2949"/>
<gene>
    <name evidence="1" type="ordered locus">Fleli_2949</name>
</gene>
<protein>
    <submittedName>
        <fullName evidence="1">Uncharacterized protein</fullName>
    </submittedName>
</protein>